<feature type="transmembrane region" description="Helical" evidence="8">
    <location>
        <begin position="29"/>
        <end position="52"/>
    </location>
</feature>
<evidence type="ECO:0000256" key="1">
    <source>
        <dbReference type="ARBA" id="ARBA00004429"/>
    </source>
</evidence>
<dbReference type="GO" id="GO:0043190">
    <property type="term" value="C:ATP-binding cassette (ABC) transporter complex"/>
    <property type="evidence" value="ECO:0007669"/>
    <property type="project" value="InterPro"/>
</dbReference>
<evidence type="ECO:0000256" key="2">
    <source>
        <dbReference type="ARBA" id="ARBA00010072"/>
    </source>
</evidence>
<protein>
    <submittedName>
        <fullName evidence="10">Amino acid ABC transporter permease</fullName>
    </submittedName>
</protein>
<evidence type="ECO:0000256" key="4">
    <source>
        <dbReference type="ARBA" id="ARBA00022475"/>
    </source>
</evidence>
<evidence type="ECO:0000256" key="3">
    <source>
        <dbReference type="ARBA" id="ARBA00022448"/>
    </source>
</evidence>
<keyword evidence="5 8" id="KW-0812">Transmembrane</keyword>
<dbReference type="InterPro" id="IPR010065">
    <property type="entry name" value="AA_ABC_transptr_permease_3TM"/>
</dbReference>
<dbReference type="Gene3D" id="1.10.3720.10">
    <property type="entry name" value="MetI-like"/>
    <property type="match status" value="1"/>
</dbReference>
<feature type="transmembrane region" description="Helical" evidence="8">
    <location>
        <begin position="73"/>
        <end position="96"/>
    </location>
</feature>
<dbReference type="NCBIfam" id="TIGR01726">
    <property type="entry name" value="HEQRo_perm_3TM"/>
    <property type="match status" value="1"/>
</dbReference>
<evidence type="ECO:0000313" key="11">
    <source>
        <dbReference type="Proteomes" id="UP000308917"/>
    </source>
</evidence>
<dbReference type="GO" id="GO:0022857">
    <property type="term" value="F:transmembrane transporter activity"/>
    <property type="evidence" value="ECO:0007669"/>
    <property type="project" value="InterPro"/>
</dbReference>
<organism evidence="10 11">
    <name type="scientific">Lampropedia puyangensis</name>
    <dbReference type="NCBI Taxonomy" id="1330072"/>
    <lineage>
        <taxon>Bacteria</taxon>
        <taxon>Pseudomonadati</taxon>
        <taxon>Pseudomonadota</taxon>
        <taxon>Betaproteobacteria</taxon>
        <taxon>Burkholderiales</taxon>
        <taxon>Comamonadaceae</taxon>
        <taxon>Lampropedia</taxon>
    </lineage>
</organism>
<keyword evidence="3 8" id="KW-0813">Transport</keyword>
<comment type="subcellular location">
    <subcellularLocation>
        <location evidence="1">Cell inner membrane</location>
        <topology evidence="1">Multi-pass membrane protein</topology>
    </subcellularLocation>
    <subcellularLocation>
        <location evidence="8">Cell membrane</location>
        <topology evidence="8">Multi-pass membrane protein</topology>
    </subcellularLocation>
</comment>
<keyword evidence="6 8" id="KW-1133">Transmembrane helix</keyword>
<evidence type="ECO:0000256" key="6">
    <source>
        <dbReference type="ARBA" id="ARBA00022989"/>
    </source>
</evidence>
<sequence>MSTLDSPSLLHTFFNPEITAKTAPLILDAAWQTIAIALLIIATGMVLGTLLASLRYYHAQRNKAMNRWMVRCIVGYADVLRTLPPLVLLILVYFALPYLNIAVDSVTATWLCLSVVLSAFIEECIWTGLSNLPKGQMEAARSTGLTWFKAMRHVCLPQAFKGTLPQITNRCIATVKNTALGSVIGFGEILGAAQTASSDFANPTPLTLCALIYIAMIFPLVLFSRYLEHKARSQP</sequence>
<dbReference type="InterPro" id="IPR000515">
    <property type="entry name" value="MetI-like"/>
</dbReference>
<name>A0A4S8EMJ7_9BURK</name>
<dbReference type="Pfam" id="PF00528">
    <property type="entry name" value="BPD_transp_1"/>
    <property type="match status" value="1"/>
</dbReference>
<feature type="domain" description="ABC transmembrane type-1" evidence="9">
    <location>
        <begin position="30"/>
        <end position="224"/>
    </location>
</feature>
<dbReference type="SUPFAM" id="SSF161098">
    <property type="entry name" value="MetI-like"/>
    <property type="match status" value="1"/>
</dbReference>
<evidence type="ECO:0000256" key="5">
    <source>
        <dbReference type="ARBA" id="ARBA00022692"/>
    </source>
</evidence>
<dbReference type="PANTHER" id="PTHR30614:SF21">
    <property type="entry name" value="AMINO ACID ABC TRANSPORTER PERMEASE"/>
    <property type="match status" value="1"/>
</dbReference>
<accession>A0A4S8EMJ7</accession>
<evidence type="ECO:0000256" key="7">
    <source>
        <dbReference type="ARBA" id="ARBA00023136"/>
    </source>
</evidence>
<keyword evidence="7 8" id="KW-0472">Membrane</keyword>
<feature type="transmembrane region" description="Helical" evidence="8">
    <location>
        <begin position="108"/>
        <end position="129"/>
    </location>
</feature>
<gene>
    <name evidence="10" type="ORF">E9531_16985</name>
</gene>
<dbReference type="InterPro" id="IPR035906">
    <property type="entry name" value="MetI-like_sf"/>
</dbReference>
<reference evidence="10 11" key="1">
    <citation type="journal article" date="2015" name="Antonie Van Leeuwenhoek">
        <title>Lampropedia puyangensis sp. nov., isolated from symptomatic bark of Populus ? euramericana canker and emended description of Lampropedia hyalina (Ehrenberg 1832) Lee et al. 2004.</title>
        <authorList>
            <person name="Li Y."/>
            <person name="Wang T."/>
            <person name="Piao C.G."/>
            <person name="Wang L.F."/>
            <person name="Tian G.Z."/>
            <person name="Zhu T.H."/>
            <person name="Guo M.W."/>
        </authorList>
    </citation>
    <scope>NUCLEOTIDE SEQUENCE [LARGE SCALE GENOMIC DNA]</scope>
    <source>
        <strain evidence="10 11">2-bin</strain>
    </source>
</reference>
<evidence type="ECO:0000313" key="10">
    <source>
        <dbReference type="EMBL" id="THT95959.1"/>
    </source>
</evidence>
<dbReference type="Proteomes" id="UP000308917">
    <property type="component" value="Unassembled WGS sequence"/>
</dbReference>
<evidence type="ECO:0000256" key="8">
    <source>
        <dbReference type="RuleBase" id="RU363032"/>
    </source>
</evidence>
<dbReference type="PROSITE" id="PS50928">
    <property type="entry name" value="ABC_TM1"/>
    <property type="match status" value="1"/>
</dbReference>
<dbReference type="EMBL" id="STFG01000039">
    <property type="protein sequence ID" value="THT95959.1"/>
    <property type="molecule type" value="Genomic_DNA"/>
</dbReference>
<dbReference type="OrthoDB" id="9814902at2"/>
<comment type="similarity">
    <text evidence="2">Belongs to the binding-protein-dependent transport system permease family. HisMQ subfamily.</text>
</comment>
<dbReference type="AlphaFoldDB" id="A0A4S8EMJ7"/>
<dbReference type="InterPro" id="IPR043429">
    <property type="entry name" value="ArtM/GltK/GlnP/TcyL/YhdX-like"/>
</dbReference>
<proteinExistence type="inferred from homology"/>
<keyword evidence="4" id="KW-1003">Cell membrane</keyword>
<dbReference type="RefSeq" id="WP_136574965.1">
    <property type="nucleotide sequence ID" value="NZ_STFG01000039.1"/>
</dbReference>
<evidence type="ECO:0000259" key="9">
    <source>
        <dbReference type="PROSITE" id="PS50928"/>
    </source>
</evidence>
<dbReference type="GO" id="GO:0006865">
    <property type="term" value="P:amino acid transport"/>
    <property type="evidence" value="ECO:0007669"/>
    <property type="project" value="TreeGrafter"/>
</dbReference>
<keyword evidence="11" id="KW-1185">Reference proteome</keyword>
<dbReference type="PANTHER" id="PTHR30614">
    <property type="entry name" value="MEMBRANE COMPONENT OF AMINO ACID ABC TRANSPORTER"/>
    <property type="match status" value="1"/>
</dbReference>
<dbReference type="CDD" id="cd06261">
    <property type="entry name" value="TM_PBP2"/>
    <property type="match status" value="1"/>
</dbReference>
<feature type="transmembrane region" description="Helical" evidence="8">
    <location>
        <begin position="206"/>
        <end position="227"/>
    </location>
</feature>
<comment type="caution">
    <text evidence="10">The sequence shown here is derived from an EMBL/GenBank/DDBJ whole genome shotgun (WGS) entry which is preliminary data.</text>
</comment>